<dbReference type="HOGENOM" id="CLU_046948_0_0_1"/>
<dbReference type="GeneID" id="7840402"/>
<dbReference type="RefSeq" id="XP_001029608.1">
    <property type="nucleotide sequence ID" value="XM_001029608.1"/>
</dbReference>
<dbReference type="KEGG" id="tet:TTHERM_01400690"/>
<protein>
    <submittedName>
        <fullName evidence="2">Uncharacterized protein</fullName>
    </submittedName>
</protein>
<gene>
    <name evidence="2" type="ORF">TTHERM_01400690</name>
</gene>
<proteinExistence type="predicted"/>
<dbReference type="AlphaFoldDB" id="Q229I0"/>
<feature type="region of interest" description="Disordered" evidence="1">
    <location>
        <begin position="40"/>
        <end position="73"/>
    </location>
</feature>
<name>Q229I0_TETTS</name>
<evidence type="ECO:0000256" key="1">
    <source>
        <dbReference type="SAM" id="MobiDB-lite"/>
    </source>
</evidence>
<keyword evidence="3" id="KW-1185">Reference proteome</keyword>
<sequence length="451" mass="52810">MEIQGFSTPIFSQSSSELSNNIFVVPFEYSSPFGHHYQINNKKNNNDDEIYNDDDCYSKDEEDSKENEKQQKRMRRIKKKIQKDKGQINLKQFTIQSIPCRELFKLNSGVYITLDGVLRFCYSQNPVSFGFSPQKVLKIEEMHNLGIIDITQTIDNLFPKRSIEDCVNLMMHKNLAHLNKQVVFSELDNFDQMVRKIYNCNALPKQLRVFKENEFQSFIQHSYKYIGKLQNEEPDLLLSFVIGRYNYIDKDVEICHTGMSKGYLSLLGLDYNTFRSIVLRNQKVDLIQNKADIILSALNGINLKSKFNSEDTFSADIITFDGYPLKINYHTKNVTIQQKLNDLFGDEYILVITKINVSPNQMQGLVDYRKKLMLNSEALSIDEYINKELSYLFEDVEYSVQSQQFIEKYYKENLDNLLKQKGNIQCGYRYIQNESKISQIQIENIDLKNLM</sequence>
<dbReference type="Proteomes" id="UP000009168">
    <property type="component" value="Unassembled WGS sequence"/>
</dbReference>
<feature type="compositionally biased region" description="Acidic residues" evidence="1">
    <location>
        <begin position="47"/>
        <end position="65"/>
    </location>
</feature>
<accession>Q229I0</accession>
<evidence type="ECO:0000313" key="2">
    <source>
        <dbReference type="EMBL" id="EAR81945.1"/>
    </source>
</evidence>
<reference evidence="3" key="1">
    <citation type="journal article" date="2006" name="PLoS Biol.">
        <title>Macronuclear genome sequence of the ciliate Tetrahymena thermophila, a model eukaryote.</title>
        <authorList>
            <person name="Eisen J.A."/>
            <person name="Coyne R.S."/>
            <person name="Wu M."/>
            <person name="Wu D."/>
            <person name="Thiagarajan M."/>
            <person name="Wortman J.R."/>
            <person name="Badger J.H."/>
            <person name="Ren Q."/>
            <person name="Amedeo P."/>
            <person name="Jones K.M."/>
            <person name="Tallon L.J."/>
            <person name="Delcher A.L."/>
            <person name="Salzberg S.L."/>
            <person name="Silva J.C."/>
            <person name="Haas B.J."/>
            <person name="Majoros W.H."/>
            <person name="Farzad M."/>
            <person name="Carlton J.M."/>
            <person name="Smith R.K. Jr."/>
            <person name="Garg J."/>
            <person name="Pearlman R.E."/>
            <person name="Karrer K.M."/>
            <person name="Sun L."/>
            <person name="Manning G."/>
            <person name="Elde N.C."/>
            <person name="Turkewitz A.P."/>
            <person name="Asai D.J."/>
            <person name="Wilkes D.E."/>
            <person name="Wang Y."/>
            <person name="Cai H."/>
            <person name="Collins K."/>
            <person name="Stewart B.A."/>
            <person name="Lee S.R."/>
            <person name="Wilamowska K."/>
            <person name="Weinberg Z."/>
            <person name="Ruzzo W.L."/>
            <person name="Wloga D."/>
            <person name="Gaertig J."/>
            <person name="Frankel J."/>
            <person name="Tsao C.-C."/>
            <person name="Gorovsky M.A."/>
            <person name="Keeling P.J."/>
            <person name="Waller R.F."/>
            <person name="Patron N.J."/>
            <person name="Cherry J.M."/>
            <person name="Stover N.A."/>
            <person name="Krieger C.J."/>
            <person name="del Toro C."/>
            <person name="Ryder H.F."/>
            <person name="Williamson S.C."/>
            <person name="Barbeau R.A."/>
            <person name="Hamilton E.P."/>
            <person name="Orias E."/>
        </authorList>
    </citation>
    <scope>NUCLEOTIDE SEQUENCE [LARGE SCALE GENOMIC DNA]</scope>
    <source>
        <strain evidence="3">SB210</strain>
    </source>
</reference>
<dbReference type="EMBL" id="GG662433">
    <property type="protein sequence ID" value="EAR81945.1"/>
    <property type="molecule type" value="Genomic_DNA"/>
</dbReference>
<organism evidence="2 3">
    <name type="scientific">Tetrahymena thermophila (strain SB210)</name>
    <dbReference type="NCBI Taxonomy" id="312017"/>
    <lineage>
        <taxon>Eukaryota</taxon>
        <taxon>Sar</taxon>
        <taxon>Alveolata</taxon>
        <taxon>Ciliophora</taxon>
        <taxon>Intramacronucleata</taxon>
        <taxon>Oligohymenophorea</taxon>
        <taxon>Hymenostomatida</taxon>
        <taxon>Tetrahymenina</taxon>
        <taxon>Tetrahymenidae</taxon>
        <taxon>Tetrahymena</taxon>
    </lineage>
</organism>
<evidence type="ECO:0000313" key="3">
    <source>
        <dbReference type="Proteomes" id="UP000009168"/>
    </source>
</evidence>
<dbReference type="InParanoid" id="Q229I0"/>